<organism evidence="3">
    <name type="scientific">Laccaria bicolor (strain S238N-H82 / ATCC MYA-4686)</name>
    <name type="common">Bicoloured deceiver</name>
    <name type="synonym">Laccaria laccata var. bicolor</name>
    <dbReference type="NCBI Taxonomy" id="486041"/>
    <lineage>
        <taxon>Eukaryota</taxon>
        <taxon>Fungi</taxon>
        <taxon>Dikarya</taxon>
        <taxon>Basidiomycota</taxon>
        <taxon>Agaricomycotina</taxon>
        <taxon>Agaricomycetes</taxon>
        <taxon>Agaricomycetidae</taxon>
        <taxon>Agaricales</taxon>
        <taxon>Agaricineae</taxon>
        <taxon>Hydnangiaceae</taxon>
        <taxon>Laccaria</taxon>
    </lineage>
</organism>
<keyword evidence="3" id="KW-1185">Reference proteome</keyword>
<dbReference type="GeneID" id="6083227"/>
<accession>B0DUL5</accession>
<gene>
    <name evidence="2" type="ORF">LACBIDRAFT_333025</name>
</gene>
<dbReference type="InParanoid" id="B0DUL5"/>
<dbReference type="KEGG" id="lbc:LACBIDRAFT_333025"/>
<evidence type="ECO:0000313" key="2">
    <source>
        <dbReference type="EMBL" id="EDR01823.1"/>
    </source>
</evidence>
<dbReference type="HOGENOM" id="CLU_1042317_0_0_1"/>
<evidence type="ECO:0000313" key="3">
    <source>
        <dbReference type="Proteomes" id="UP000001194"/>
    </source>
</evidence>
<dbReference type="RefSeq" id="XP_001887636.1">
    <property type="nucleotide sequence ID" value="XM_001887601.1"/>
</dbReference>
<sequence>MSPPFFKVQLSGEHQEGRRRQEWVDLGSTPIMEMDCDAVPMTHGEHLNVTVYGYIYSMYNTSGCRLAAFPMMDNAPDDRSPNIDQINVMSLFRPKPNFAPKVHHACVMVEGANIVISGYILSRPTARKKTFELAIQLYLLRVTKAVDAGYPPPEMILPRTGLFNDSENVLLHKNYCNAGTLIGHIEKHPVHATTDHNDSRRPDNRYSDVQGFVNPPRVRGKGQEGKGQGKDFVTLNKPLTLLKGQGFHFSNIKVKYHPKRPHYLCNT</sequence>
<feature type="region of interest" description="Disordered" evidence="1">
    <location>
        <begin position="192"/>
        <end position="230"/>
    </location>
</feature>
<feature type="compositionally biased region" description="Basic and acidic residues" evidence="1">
    <location>
        <begin position="192"/>
        <end position="206"/>
    </location>
</feature>
<dbReference type="OrthoDB" id="3169926at2759"/>
<proteinExistence type="predicted"/>
<name>B0DUL5_LACBS</name>
<protein>
    <submittedName>
        <fullName evidence="2">Predicted protein</fullName>
    </submittedName>
</protein>
<reference evidence="2 3" key="1">
    <citation type="journal article" date="2008" name="Nature">
        <title>The genome of Laccaria bicolor provides insights into mycorrhizal symbiosis.</title>
        <authorList>
            <person name="Martin F."/>
            <person name="Aerts A."/>
            <person name="Ahren D."/>
            <person name="Brun A."/>
            <person name="Danchin E.G.J."/>
            <person name="Duchaussoy F."/>
            <person name="Gibon J."/>
            <person name="Kohler A."/>
            <person name="Lindquist E."/>
            <person name="Pereda V."/>
            <person name="Salamov A."/>
            <person name="Shapiro H.J."/>
            <person name="Wuyts J."/>
            <person name="Blaudez D."/>
            <person name="Buee M."/>
            <person name="Brokstein P."/>
            <person name="Canbaeck B."/>
            <person name="Cohen D."/>
            <person name="Courty P.E."/>
            <person name="Coutinho P.M."/>
            <person name="Delaruelle C."/>
            <person name="Detter J.C."/>
            <person name="Deveau A."/>
            <person name="DiFazio S."/>
            <person name="Duplessis S."/>
            <person name="Fraissinet-Tachet L."/>
            <person name="Lucic E."/>
            <person name="Frey-Klett P."/>
            <person name="Fourrey C."/>
            <person name="Feussner I."/>
            <person name="Gay G."/>
            <person name="Grimwood J."/>
            <person name="Hoegger P.J."/>
            <person name="Jain P."/>
            <person name="Kilaru S."/>
            <person name="Labbe J."/>
            <person name="Lin Y.C."/>
            <person name="Legue V."/>
            <person name="Le Tacon F."/>
            <person name="Marmeisse R."/>
            <person name="Melayah D."/>
            <person name="Montanini B."/>
            <person name="Muratet M."/>
            <person name="Nehls U."/>
            <person name="Niculita-Hirzel H."/>
            <person name="Oudot-Le Secq M.P."/>
            <person name="Peter M."/>
            <person name="Quesneville H."/>
            <person name="Rajashekar B."/>
            <person name="Reich M."/>
            <person name="Rouhier N."/>
            <person name="Schmutz J."/>
            <person name="Yin T."/>
            <person name="Chalot M."/>
            <person name="Henrissat B."/>
            <person name="Kuees U."/>
            <person name="Lucas S."/>
            <person name="Van de Peer Y."/>
            <person name="Podila G.K."/>
            <person name="Polle A."/>
            <person name="Pukkila P.J."/>
            <person name="Richardson P.M."/>
            <person name="Rouze P."/>
            <person name="Sanders I.R."/>
            <person name="Stajich J.E."/>
            <person name="Tunlid A."/>
            <person name="Tuskan G."/>
            <person name="Grigoriev I.V."/>
        </authorList>
    </citation>
    <scope>NUCLEOTIDE SEQUENCE [LARGE SCALE GENOMIC DNA]</scope>
    <source>
        <strain evidence="3">S238N-H82 / ATCC MYA-4686</strain>
    </source>
</reference>
<dbReference type="EMBL" id="DS547136">
    <property type="protein sequence ID" value="EDR01823.1"/>
    <property type="molecule type" value="Genomic_DNA"/>
</dbReference>
<dbReference type="AlphaFoldDB" id="B0DUL5"/>
<dbReference type="Proteomes" id="UP000001194">
    <property type="component" value="Unassembled WGS sequence"/>
</dbReference>
<evidence type="ECO:0000256" key="1">
    <source>
        <dbReference type="SAM" id="MobiDB-lite"/>
    </source>
</evidence>